<feature type="compositionally biased region" description="Polar residues" evidence="1">
    <location>
        <begin position="156"/>
        <end position="168"/>
    </location>
</feature>
<feature type="compositionally biased region" description="Low complexity" evidence="1">
    <location>
        <begin position="1551"/>
        <end position="1566"/>
    </location>
</feature>
<feature type="compositionally biased region" description="Polar residues" evidence="1">
    <location>
        <begin position="20"/>
        <end position="42"/>
    </location>
</feature>
<gene>
    <name evidence="2" type="ORF">WG66_10556</name>
</gene>
<proteinExistence type="predicted"/>
<dbReference type="EMBL" id="LATX01001879">
    <property type="protein sequence ID" value="KTB36896.1"/>
    <property type="molecule type" value="Genomic_DNA"/>
</dbReference>
<feature type="compositionally biased region" description="Low complexity" evidence="1">
    <location>
        <begin position="487"/>
        <end position="501"/>
    </location>
</feature>
<feature type="region of interest" description="Disordered" evidence="1">
    <location>
        <begin position="1"/>
        <end position="1317"/>
    </location>
</feature>
<feature type="compositionally biased region" description="Polar residues" evidence="1">
    <location>
        <begin position="657"/>
        <end position="668"/>
    </location>
</feature>
<feature type="compositionally biased region" description="Polar residues" evidence="1">
    <location>
        <begin position="1514"/>
        <end position="1536"/>
    </location>
</feature>
<dbReference type="eggNOG" id="ENOG502SMH0">
    <property type="taxonomic scope" value="Eukaryota"/>
</dbReference>
<feature type="compositionally biased region" description="Basic and acidic residues" evidence="1">
    <location>
        <begin position="222"/>
        <end position="240"/>
    </location>
</feature>
<feature type="compositionally biased region" description="Basic and acidic residues" evidence="1">
    <location>
        <begin position="1292"/>
        <end position="1317"/>
    </location>
</feature>
<feature type="compositionally biased region" description="Low complexity" evidence="1">
    <location>
        <begin position="259"/>
        <end position="279"/>
    </location>
</feature>
<feature type="compositionally biased region" description="Low complexity" evidence="1">
    <location>
        <begin position="1204"/>
        <end position="1220"/>
    </location>
</feature>
<dbReference type="Proteomes" id="UP000054988">
    <property type="component" value="Unassembled WGS sequence"/>
</dbReference>
<feature type="compositionally biased region" description="Pro residues" evidence="1">
    <location>
        <begin position="722"/>
        <end position="733"/>
    </location>
</feature>
<feature type="compositionally biased region" description="Gly residues" evidence="1">
    <location>
        <begin position="1240"/>
        <end position="1250"/>
    </location>
</feature>
<feature type="compositionally biased region" description="Polar residues" evidence="1">
    <location>
        <begin position="1567"/>
        <end position="1576"/>
    </location>
</feature>
<feature type="compositionally biased region" description="Low complexity" evidence="1">
    <location>
        <begin position="186"/>
        <end position="196"/>
    </location>
</feature>
<feature type="region of interest" description="Disordered" evidence="1">
    <location>
        <begin position="1488"/>
        <end position="1596"/>
    </location>
</feature>
<feature type="compositionally biased region" description="Polar residues" evidence="1">
    <location>
        <begin position="473"/>
        <end position="486"/>
    </location>
</feature>
<feature type="compositionally biased region" description="Pro residues" evidence="1">
    <location>
        <begin position="535"/>
        <end position="551"/>
    </location>
</feature>
<feature type="compositionally biased region" description="Pro residues" evidence="1">
    <location>
        <begin position="858"/>
        <end position="874"/>
    </location>
</feature>
<sequence length="1596" mass="167158">MSTSRQTKPIQMPLLGLFSKKTNSNKSQYSLHSTTSAESPHSPTADYVVTSKEIPSSPNGQNTLQTSHVHSLGSSPKKSVYLSVAAAGASSSTSRLRLPFTRKKNSKSVKADDDDEDMSLGPPTRPSFSALRASDSDIPSRNLSPPKLRYGGPYGAQSTPSLPNTSKPELTLSIEGLDSRLNLDASTPPTSITTTTSGGGTKTRPPIFPWTRSQPSTTSKATGEKTKKGGKGKEKEHQPLDDPSSEPSFNLKSFRHVNQPSSTSSPYSHSSSSTSAVPHQSPPTPSQRKSPYLNPSYSNTKTPSPSHSSSSLIPPAIPRPRNSSVGSTDSGQRISVAAFREAQARRSLAGSPVFDARPDVAARGRSTSPGPGLGLGQSSRSQSQVNLVGNPKRASRAFTVPDSGSEEDESEEEDSDDQGGGLSRKRTVRARYGARSESGHSVGASETGMRRGTKSELGHGSFGAGPASGHAQKPSTSSSRTVGPQNPSTKASTPSASASADDSSDDDTPLGVLLPPRRPGSALSSRSNSSLNGLPHPPSSYVAPPPVPPLQQQPLPQDRQSILSTGPAKRAPLIDISSLTGPNRQPLHSGPELRKKDGFTEGATLLSGRSGKRSLSPERTRRPPGAHGENIVAPVRTMSPTSFMSGEKDIRGDREMSLTSTLPPSNKFISPPSSPVSSVFSSGGGGANATMMGRRSPMRKDTTDVLSVKSGVSSRSGQTMQIPPPPAPLPLPSPVKTTIPINIPSPEPEPEYVPSPVDRKRDVLSDRLKGIVATKMGSTPAPPLAQPRPQRSHLRAPADDDSEEDESEEEESEDDDDIYGRPEDAPKHDRLAPQTKSPSPIPSAVPSPAQRPHQPLSQPEPPPKSHSPIPPPKSESPAPRVQRQPYRPPPQPLQEKQNRRESAELDLAAVLGGGIRLISFDGEDGDPLPASPSEDDEKGQVKANARPPSPGRIAPIVIRERERTPAFSVTSRPKHKASVSVDMLRQSSGSNGSGTEGLAASRSGLTTTAIASAWKGSGEQTEKRTQRPRSSTLGSMPLMSLTPAVVRETSAPPEPPVEALPASKQAPVPKTKTNTSSSELAEQKKQKVRGHGFGLGLGLLSASRSSSALGSSASASGSSSISGAASSISSGSSGNGESTSRKQSRESNASTSTSATFKANDQRRGNTMPLPGPSAKGGMAMNPTMSAPVTRAKKPFASSISDARASPASSTGDSSSGRAPITPRDGSDIGVGRKGMQYKDGGGSSLGGSTSGASEHQPQHKKEWSGGASGLGLGGRHGHARKRSVTFEEDETGKGKSKDKEDNESKRKERQRSEAKAAIELGNVINGRGPIVDDDDDDLPISQHPNARMNAVNPMMMPGGQMFPGPFGPTPTGWPTTGWPSPQGTGPQMQLLSPTQFMVPPPTDPSFFTAHQQAMMYAKQAYQLAVAQQAMAAAAEEWERGSAVGFSSSQSMYGGPTAPMSMYGGMGGGNGWSTGSVIFPSPGPRTSMFGISGARSDYGGPTSGSGGWGSSQSVYAPSQSQERARTQSQFASSRTSFMEGGRQFVPPPIPQQKIPSSSSRGNPRSRTVSQPANPSPSRGAGGQRKAQPPSSWKQGM</sequence>
<feature type="compositionally biased region" description="Acidic residues" evidence="1">
    <location>
        <begin position="799"/>
        <end position="817"/>
    </location>
</feature>
<feature type="compositionally biased region" description="Basic and acidic residues" evidence="1">
    <location>
        <begin position="646"/>
        <end position="656"/>
    </location>
</feature>
<feature type="compositionally biased region" description="Low complexity" evidence="1">
    <location>
        <begin position="509"/>
        <end position="534"/>
    </location>
</feature>
<evidence type="ECO:0000313" key="3">
    <source>
        <dbReference type="Proteomes" id="UP000054988"/>
    </source>
</evidence>
<name>A0A0W0FKR6_MONRR</name>
<protein>
    <submittedName>
        <fullName evidence="2">Uncharacterized protein</fullName>
    </submittedName>
</protein>
<feature type="compositionally biased region" description="Polar residues" evidence="1">
    <location>
        <begin position="1071"/>
        <end position="1080"/>
    </location>
</feature>
<feature type="compositionally biased region" description="Low complexity" evidence="1">
    <location>
        <begin position="875"/>
        <end position="885"/>
    </location>
</feature>
<accession>A0A0W0FKR6</accession>
<comment type="caution">
    <text evidence="2">The sequence shown here is derived from an EMBL/GenBank/DDBJ whole genome shotgun (WGS) entry which is preliminary data.</text>
</comment>
<feature type="compositionally biased region" description="Basic and acidic residues" evidence="1">
    <location>
        <begin position="757"/>
        <end position="769"/>
    </location>
</feature>
<feature type="compositionally biased region" description="Basic and acidic residues" evidence="1">
    <location>
        <begin position="818"/>
        <end position="831"/>
    </location>
</feature>
<feature type="compositionally biased region" description="Low complexity" evidence="1">
    <location>
        <begin position="846"/>
        <end position="857"/>
    </location>
</feature>
<feature type="compositionally biased region" description="Polar residues" evidence="1">
    <location>
        <begin position="710"/>
        <end position="721"/>
    </location>
</feature>
<feature type="compositionally biased region" description="Pro residues" evidence="1">
    <location>
        <begin position="743"/>
        <end position="753"/>
    </location>
</feature>
<feature type="compositionally biased region" description="Polar residues" evidence="1">
    <location>
        <begin position="286"/>
        <end position="302"/>
    </location>
</feature>
<evidence type="ECO:0000313" key="2">
    <source>
        <dbReference type="EMBL" id="KTB36896.1"/>
    </source>
</evidence>
<feature type="compositionally biased region" description="Low complexity" evidence="1">
    <location>
        <begin position="303"/>
        <end position="314"/>
    </location>
</feature>
<feature type="compositionally biased region" description="Low complexity" evidence="1">
    <location>
        <begin position="83"/>
        <end position="94"/>
    </location>
</feature>
<feature type="compositionally biased region" description="Polar residues" evidence="1">
    <location>
        <begin position="322"/>
        <end position="333"/>
    </location>
</feature>
<organism evidence="2 3">
    <name type="scientific">Moniliophthora roreri</name>
    <name type="common">Frosty pod rot fungus</name>
    <name type="synonym">Monilia roreri</name>
    <dbReference type="NCBI Taxonomy" id="221103"/>
    <lineage>
        <taxon>Eukaryota</taxon>
        <taxon>Fungi</taxon>
        <taxon>Dikarya</taxon>
        <taxon>Basidiomycota</taxon>
        <taxon>Agaricomycotina</taxon>
        <taxon>Agaricomycetes</taxon>
        <taxon>Agaricomycetidae</taxon>
        <taxon>Agaricales</taxon>
        <taxon>Marasmiineae</taxon>
        <taxon>Marasmiaceae</taxon>
        <taxon>Moniliophthora</taxon>
    </lineage>
</organism>
<evidence type="ECO:0000256" key="1">
    <source>
        <dbReference type="SAM" id="MobiDB-lite"/>
    </source>
</evidence>
<feature type="compositionally biased region" description="Acidic residues" evidence="1">
    <location>
        <begin position="404"/>
        <end position="417"/>
    </location>
</feature>
<reference evidence="2 3" key="1">
    <citation type="submission" date="2015-12" db="EMBL/GenBank/DDBJ databases">
        <title>Draft genome sequence of Moniliophthora roreri, the causal agent of frosty pod rot of cacao.</title>
        <authorList>
            <person name="Aime M.C."/>
            <person name="Diaz-Valderrama J.R."/>
            <person name="Kijpornyongpan T."/>
            <person name="Phillips-Mora W."/>
        </authorList>
    </citation>
    <scope>NUCLEOTIDE SEQUENCE [LARGE SCALE GENOMIC DNA]</scope>
    <source>
        <strain evidence="2 3">MCA 2952</strain>
    </source>
</reference>
<feature type="compositionally biased region" description="Polar residues" evidence="1">
    <location>
        <begin position="1146"/>
        <end position="1159"/>
    </location>
</feature>
<feature type="compositionally biased region" description="Polar residues" evidence="1">
    <location>
        <begin position="53"/>
        <end position="77"/>
    </location>
</feature>
<feature type="compositionally biased region" description="Low complexity" evidence="1">
    <location>
        <begin position="1098"/>
        <end position="1132"/>
    </location>
</feature>
<feature type="compositionally biased region" description="Low complexity" evidence="1">
    <location>
        <begin position="363"/>
        <end position="384"/>
    </location>
</feature>